<feature type="domain" description="Glycosyl-hydrolase 97 N-terminal" evidence="8">
    <location>
        <begin position="25"/>
        <end position="294"/>
    </location>
</feature>
<dbReference type="OrthoDB" id="1109141at2"/>
<evidence type="ECO:0000313" key="11">
    <source>
        <dbReference type="Proteomes" id="UP000184436"/>
    </source>
</evidence>
<keyword evidence="3" id="KW-0378">Hydrolase</keyword>
<dbReference type="EMBL" id="FQVD01000002">
    <property type="protein sequence ID" value="SHE42094.1"/>
    <property type="molecule type" value="Genomic_DNA"/>
</dbReference>
<dbReference type="InterPro" id="IPR019563">
    <property type="entry name" value="GH97_catalytic"/>
</dbReference>
<proteinExistence type="predicted"/>
<dbReference type="Gene3D" id="2.60.40.1180">
    <property type="entry name" value="Golgi alpha-mannosidase II"/>
    <property type="match status" value="1"/>
</dbReference>
<dbReference type="InterPro" id="IPR017853">
    <property type="entry name" value="GH"/>
</dbReference>
<dbReference type="Pfam" id="PF14508">
    <property type="entry name" value="GH97_N"/>
    <property type="match status" value="1"/>
</dbReference>
<dbReference type="Gene3D" id="3.20.20.70">
    <property type="entry name" value="Aldolase class I"/>
    <property type="match status" value="1"/>
</dbReference>
<dbReference type="Pfam" id="PF14509">
    <property type="entry name" value="GH97_C"/>
    <property type="match status" value="1"/>
</dbReference>
<keyword evidence="11" id="KW-1185">Reference proteome</keyword>
<evidence type="ECO:0000259" key="9">
    <source>
        <dbReference type="Pfam" id="PF14509"/>
    </source>
</evidence>
<dbReference type="InterPro" id="IPR052720">
    <property type="entry name" value="Glycosyl_hydrolase_97"/>
</dbReference>
<accession>A0A1M4TCH9</accession>
<organism evidence="10 11">
    <name type="scientific">Bacteroides faecichinchillae</name>
    <dbReference type="NCBI Taxonomy" id="871325"/>
    <lineage>
        <taxon>Bacteria</taxon>
        <taxon>Pseudomonadati</taxon>
        <taxon>Bacteroidota</taxon>
        <taxon>Bacteroidia</taxon>
        <taxon>Bacteroidales</taxon>
        <taxon>Bacteroidaceae</taxon>
        <taxon>Bacteroides</taxon>
    </lineage>
</organism>
<protein>
    <submittedName>
        <fullName evidence="10">Alpha-glucosidase</fullName>
    </submittedName>
</protein>
<comment type="subunit">
    <text evidence="2">Monomer.</text>
</comment>
<dbReference type="RefSeq" id="WP_073349138.1">
    <property type="nucleotide sequence ID" value="NZ_FQVD01000002.1"/>
</dbReference>
<reference evidence="10 11" key="1">
    <citation type="submission" date="2016-11" db="EMBL/GenBank/DDBJ databases">
        <authorList>
            <person name="Jaros S."/>
            <person name="Januszkiewicz K."/>
            <person name="Wedrychowicz H."/>
        </authorList>
    </citation>
    <scope>NUCLEOTIDE SEQUENCE [LARGE SCALE GENOMIC DNA]</scope>
    <source>
        <strain evidence="10 11">DSM 26883</strain>
    </source>
</reference>
<dbReference type="InterPro" id="IPR014718">
    <property type="entry name" value="GH-type_carb-bd"/>
</dbReference>
<evidence type="ECO:0000256" key="2">
    <source>
        <dbReference type="ARBA" id="ARBA00011245"/>
    </source>
</evidence>
<evidence type="ECO:0000256" key="6">
    <source>
        <dbReference type="SAM" id="SignalP"/>
    </source>
</evidence>
<name>A0A1M4TCH9_9BACE</name>
<dbReference type="PANTHER" id="PTHR35803:SF2">
    <property type="entry name" value="RETAINING ALPHA-GALACTOSIDASE"/>
    <property type="match status" value="1"/>
</dbReference>
<keyword evidence="5" id="KW-0326">Glycosidase</keyword>
<feature type="signal peptide" evidence="6">
    <location>
        <begin position="1"/>
        <end position="19"/>
    </location>
</feature>
<gene>
    <name evidence="10" type="ORF">SAMN05444349_10277</name>
</gene>
<dbReference type="InterPro" id="IPR013780">
    <property type="entry name" value="Glyco_hydro_b"/>
</dbReference>
<dbReference type="Proteomes" id="UP000184436">
    <property type="component" value="Unassembled WGS sequence"/>
</dbReference>
<dbReference type="GO" id="GO:0030246">
    <property type="term" value="F:carbohydrate binding"/>
    <property type="evidence" value="ECO:0007669"/>
    <property type="project" value="InterPro"/>
</dbReference>
<evidence type="ECO:0000256" key="5">
    <source>
        <dbReference type="ARBA" id="ARBA00023295"/>
    </source>
</evidence>
<dbReference type="Pfam" id="PF10566">
    <property type="entry name" value="Glyco_hydro_97"/>
    <property type="match status" value="1"/>
</dbReference>
<evidence type="ECO:0000313" key="10">
    <source>
        <dbReference type="EMBL" id="SHE42094.1"/>
    </source>
</evidence>
<dbReference type="InterPro" id="IPR013785">
    <property type="entry name" value="Aldolase_TIM"/>
</dbReference>
<dbReference type="SUPFAM" id="SSF51445">
    <property type="entry name" value="(Trans)glycosidases"/>
    <property type="match status" value="1"/>
</dbReference>
<dbReference type="PANTHER" id="PTHR35803">
    <property type="entry name" value="GLUCAN 1,4-ALPHA-GLUCOSIDASE SUSB-RELATED"/>
    <property type="match status" value="1"/>
</dbReference>
<dbReference type="InterPro" id="IPR029486">
    <property type="entry name" value="GH97_N"/>
</dbReference>
<dbReference type="InterPro" id="IPR029483">
    <property type="entry name" value="GH97_C"/>
</dbReference>
<dbReference type="STRING" id="871325.SAMN05444349_10277"/>
<sequence length="664" mass="74967">MKKLVLMIACGMLVLSAQAQKVFKLNSPNGNLCVKIAAGKQLVYDITCNDKQILAPSPISMTLDNGHVWGVNAGLAGSKQKKVDQVVPSPFYRAKEIKDCYNELVLRFKGNYSVEFRAYDDGVAYRFVSQVKRPFNVVNEQADFCFPSDLSATVPYVKRGKDGDFGTQFFNSFENEYTTDKLSKLNKERLMFLPLVVEVDEETKVCITETHLENYPGLYLSTAKGENSLSGVFAPYPKKMVQGGHNNLQMLVEERENYIAKVDKERSFPWRIAIVTTSDKDLAASNLSYLLAAPSRLKDISWIKPGKVAWDWWNAWNLEGVDFATGVNNATYKAYIDFASAKGIEYVILDEGWAVNKKADLMQVVDDINLKELVGYAAAQNVGIILWAGYHAFDRDMENVCRHYSEMGVKGFKVDFMDRDDQLMTDFNYRAAAMCAKYKLILDLHGTSKPAGLNRTYPNVLNFEGVNGLEQLKWSPATLDQVKYDVMIPFIRQVSGPMDYTQGAMHNAVKGNYYPCNTEPMSQGTRCRQLALYVIFESPFNMLCDSPSNYMREPESTSFIAGIPTVWDESKVLDGKMGEYIVTARRDGDVWYVGGITDWNTREMTIDLSFLPDGDYQVEEFRDGVNAHRKGTDYRREEKGLPADKKLKVKMYPGGGYVAKIQVK</sequence>
<feature type="chain" id="PRO_5030031047" evidence="6">
    <location>
        <begin position="20"/>
        <end position="664"/>
    </location>
</feature>
<dbReference type="Gene3D" id="2.70.98.10">
    <property type="match status" value="1"/>
</dbReference>
<dbReference type="GO" id="GO:0016798">
    <property type="term" value="F:hydrolase activity, acting on glycosyl bonds"/>
    <property type="evidence" value="ECO:0007669"/>
    <property type="project" value="UniProtKB-KW"/>
</dbReference>
<evidence type="ECO:0000256" key="4">
    <source>
        <dbReference type="ARBA" id="ARBA00022837"/>
    </source>
</evidence>
<keyword evidence="4" id="KW-0106">Calcium</keyword>
<evidence type="ECO:0000256" key="3">
    <source>
        <dbReference type="ARBA" id="ARBA00022801"/>
    </source>
</evidence>
<feature type="domain" description="Glycosyl-hydrolase 97 C-terminal oligomerisation" evidence="9">
    <location>
        <begin position="566"/>
        <end position="661"/>
    </location>
</feature>
<keyword evidence="6" id="KW-0732">Signal</keyword>
<evidence type="ECO:0000259" key="8">
    <source>
        <dbReference type="Pfam" id="PF14508"/>
    </source>
</evidence>
<dbReference type="AlphaFoldDB" id="A0A1M4TCH9"/>
<evidence type="ECO:0000259" key="7">
    <source>
        <dbReference type="Pfam" id="PF10566"/>
    </source>
</evidence>
<evidence type="ECO:0000256" key="1">
    <source>
        <dbReference type="ARBA" id="ARBA00001913"/>
    </source>
</evidence>
<feature type="domain" description="Glycosyl-hydrolase 97 catalytic" evidence="7">
    <location>
        <begin position="312"/>
        <end position="466"/>
    </location>
</feature>
<comment type="cofactor">
    <cofactor evidence="1">
        <name>Ca(2+)</name>
        <dbReference type="ChEBI" id="CHEBI:29108"/>
    </cofactor>
</comment>